<keyword evidence="9 11" id="KW-0030">Aminoacyl-tRNA synthetase</keyword>
<feature type="coiled-coil region" evidence="12">
    <location>
        <begin position="615"/>
        <end position="649"/>
    </location>
</feature>
<feature type="domain" description="DALR anticodon binding" evidence="13">
    <location>
        <begin position="620"/>
        <end position="718"/>
    </location>
</feature>
<keyword evidence="4 11" id="KW-0963">Cytoplasm</keyword>
<comment type="subcellular location">
    <subcellularLocation>
        <location evidence="1 11">Cytoplasm</location>
    </subcellularLocation>
</comment>
<protein>
    <recommendedName>
        <fullName evidence="11">Glycine--tRNA ligase beta subunit</fullName>
        <ecNumber evidence="11">6.1.1.14</ecNumber>
    </recommendedName>
    <alternativeName>
        <fullName evidence="11">Glycyl-tRNA synthetase beta subunit</fullName>
        <shortName evidence="11">GlyRS</shortName>
    </alternativeName>
</protein>
<evidence type="ECO:0000313" key="15">
    <source>
        <dbReference type="Proteomes" id="UP000004982"/>
    </source>
</evidence>
<gene>
    <name evidence="11 14" type="primary">glyS</name>
    <name evidence="14" type="ORF">HMPREF9418_0765</name>
</gene>
<dbReference type="GO" id="GO:0004814">
    <property type="term" value="F:arginine-tRNA ligase activity"/>
    <property type="evidence" value="ECO:0007669"/>
    <property type="project" value="InterPro"/>
</dbReference>
<dbReference type="PROSITE" id="PS50861">
    <property type="entry name" value="AA_TRNA_LIGASE_II_GLYAB"/>
    <property type="match status" value="1"/>
</dbReference>
<reference evidence="14 15" key="1">
    <citation type="submission" date="2011-05" db="EMBL/GenBank/DDBJ databases">
        <authorList>
            <person name="Muzny D."/>
            <person name="Qin X."/>
            <person name="Deng J."/>
            <person name="Jiang H."/>
            <person name="Liu Y."/>
            <person name="Qu J."/>
            <person name="Song X.-Z."/>
            <person name="Zhang L."/>
            <person name="Thornton R."/>
            <person name="Coyle M."/>
            <person name="Francisco L."/>
            <person name="Jackson L."/>
            <person name="Javaid M."/>
            <person name="Korchina V."/>
            <person name="Kovar C."/>
            <person name="Mata R."/>
            <person name="Mathew T."/>
            <person name="Ngo R."/>
            <person name="Nguyen L."/>
            <person name="Nguyen N."/>
            <person name="Okwuonu G."/>
            <person name="Ongeri F."/>
            <person name="Pham C."/>
            <person name="Simmons D."/>
            <person name="Wilczek-Boney K."/>
            <person name="Hale W."/>
            <person name="Jakkamsetti A."/>
            <person name="Pham P."/>
            <person name="Ruth R."/>
            <person name="San Lucas F."/>
            <person name="Warren J."/>
            <person name="Zhang J."/>
            <person name="Zhao Z."/>
            <person name="Zhou C."/>
            <person name="Zhu D."/>
            <person name="Lee S."/>
            <person name="Bess C."/>
            <person name="Blankenburg K."/>
            <person name="Forbes L."/>
            <person name="Fu Q."/>
            <person name="Gubbala S."/>
            <person name="Hirani K."/>
            <person name="Jayaseelan J.C."/>
            <person name="Lara F."/>
            <person name="Munidasa M."/>
            <person name="Palculict T."/>
            <person name="Patil S."/>
            <person name="Pu L.-L."/>
            <person name="Saada N."/>
            <person name="Tang L."/>
            <person name="Weissenberger G."/>
            <person name="Zhu Y."/>
            <person name="Hemphill L."/>
            <person name="Shang Y."/>
            <person name="Youmans B."/>
            <person name="Ayvaz T."/>
            <person name="Ross M."/>
            <person name="Santibanez J."/>
            <person name="Aqrawi P."/>
            <person name="Gross S."/>
            <person name="Joshi V."/>
            <person name="Fowler G."/>
            <person name="Nazareth L."/>
            <person name="Reid J."/>
            <person name="Worley K."/>
            <person name="Petrosino J."/>
            <person name="Highlander S."/>
            <person name="Gibbs R."/>
        </authorList>
    </citation>
    <scope>NUCLEOTIDE SEQUENCE [LARGE SCALE GENOMIC DNA]</scope>
    <source>
        <strain evidence="14 15">ATCC 33926</strain>
    </source>
</reference>
<dbReference type="AlphaFoldDB" id="A0AA36UKD9"/>
<accession>A0AA36UKD9</accession>
<keyword evidence="8 11" id="KW-0648">Protein biosynthesis</keyword>
<evidence type="ECO:0000256" key="1">
    <source>
        <dbReference type="ARBA" id="ARBA00004496"/>
    </source>
</evidence>
<dbReference type="Proteomes" id="UP000004982">
    <property type="component" value="Unassembled WGS sequence"/>
</dbReference>
<evidence type="ECO:0000256" key="4">
    <source>
        <dbReference type="ARBA" id="ARBA00022490"/>
    </source>
</evidence>
<dbReference type="PRINTS" id="PR01045">
    <property type="entry name" value="TRNASYNTHGB"/>
</dbReference>
<dbReference type="SUPFAM" id="SSF109604">
    <property type="entry name" value="HD-domain/PDEase-like"/>
    <property type="match status" value="1"/>
</dbReference>
<evidence type="ECO:0000256" key="6">
    <source>
        <dbReference type="ARBA" id="ARBA00022741"/>
    </source>
</evidence>
<evidence type="ECO:0000256" key="9">
    <source>
        <dbReference type="ARBA" id="ARBA00023146"/>
    </source>
</evidence>
<evidence type="ECO:0000256" key="2">
    <source>
        <dbReference type="ARBA" id="ARBA00008226"/>
    </source>
</evidence>
<evidence type="ECO:0000256" key="11">
    <source>
        <dbReference type="HAMAP-Rule" id="MF_00255"/>
    </source>
</evidence>
<dbReference type="Pfam" id="PF05746">
    <property type="entry name" value="DALR_1"/>
    <property type="match status" value="1"/>
</dbReference>
<evidence type="ECO:0000256" key="3">
    <source>
        <dbReference type="ARBA" id="ARBA00011209"/>
    </source>
</evidence>
<dbReference type="GO" id="GO:0004820">
    <property type="term" value="F:glycine-tRNA ligase activity"/>
    <property type="evidence" value="ECO:0007669"/>
    <property type="project" value="UniProtKB-UniRule"/>
</dbReference>
<name>A0AA36UKD9_9NEIS</name>
<dbReference type="GO" id="GO:0005829">
    <property type="term" value="C:cytosol"/>
    <property type="evidence" value="ECO:0007669"/>
    <property type="project" value="TreeGrafter"/>
</dbReference>
<keyword evidence="5 11" id="KW-0436">Ligase</keyword>
<dbReference type="GO" id="GO:0005524">
    <property type="term" value="F:ATP binding"/>
    <property type="evidence" value="ECO:0007669"/>
    <property type="project" value="UniProtKB-UniRule"/>
</dbReference>
<evidence type="ECO:0000256" key="12">
    <source>
        <dbReference type="SAM" id="Coils"/>
    </source>
</evidence>
<dbReference type="PANTHER" id="PTHR30075:SF2">
    <property type="entry name" value="GLYCINE--TRNA LIGASE, CHLOROPLASTIC_MITOCHONDRIAL 2"/>
    <property type="match status" value="1"/>
</dbReference>
<proteinExistence type="inferred from homology"/>
<dbReference type="HAMAP" id="MF_00255">
    <property type="entry name" value="Gly_tRNA_synth_beta"/>
    <property type="match status" value="1"/>
</dbReference>
<evidence type="ECO:0000256" key="7">
    <source>
        <dbReference type="ARBA" id="ARBA00022840"/>
    </source>
</evidence>
<dbReference type="GO" id="GO:0006426">
    <property type="term" value="P:glycyl-tRNA aminoacylation"/>
    <property type="evidence" value="ECO:0007669"/>
    <property type="project" value="UniProtKB-UniRule"/>
</dbReference>
<organism evidence="14 15">
    <name type="scientific">Neisseria macacae ATCC 33926</name>
    <dbReference type="NCBI Taxonomy" id="997348"/>
    <lineage>
        <taxon>Bacteria</taxon>
        <taxon>Pseudomonadati</taxon>
        <taxon>Pseudomonadota</taxon>
        <taxon>Betaproteobacteria</taxon>
        <taxon>Neisseriales</taxon>
        <taxon>Neisseriaceae</taxon>
        <taxon>Neisseria</taxon>
    </lineage>
</organism>
<dbReference type="InterPro" id="IPR008909">
    <property type="entry name" value="DALR_anticod-bd"/>
</dbReference>
<evidence type="ECO:0000256" key="10">
    <source>
        <dbReference type="ARBA" id="ARBA00047937"/>
    </source>
</evidence>
<dbReference type="InterPro" id="IPR015944">
    <property type="entry name" value="Gly-tRNA-synth_bsu"/>
</dbReference>
<keyword evidence="12" id="KW-0175">Coiled coil</keyword>
<dbReference type="InterPro" id="IPR006194">
    <property type="entry name" value="Gly-tRNA-synth_heterodimer"/>
</dbReference>
<comment type="catalytic activity">
    <reaction evidence="10 11">
        <text>tRNA(Gly) + glycine + ATP = glycyl-tRNA(Gly) + AMP + diphosphate</text>
        <dbReference type="Rhea" id="RHEA:16013"/>
        <dbReference type="Rhea" id="RHEA-COMP:9664"/>
        <dbReference type="Rhea" id="RHEA-COMP:9683"/>
        <dbReference type="ChEBI" id="CHEBI:30616"/>
        <dbReference type="ChEBI" id="CHEBI:33019"/>
        <dbReference type="ChEBI" id="CHEBI:57305"/>
        <dbReference type="ChEBI" id="CHEBI:78442"/>
        <dbReference type="ChEBI" id="CHEBI:78522"/>
        <dbReference type="ChEBI" id="CHEBI:456215"/>
        <dbReference type="EC" id="6.1.1.14"/>
    </reaction>
</comment>
<dbReference type="PANTHER" id="PTHR30075">
    <property type="entry name" value="GLYCYL-TRNA SYNTHETASE"/>
    <property type="match status" value="1"/>
</dbReference>
<sequence>MALSLNFQTNQTKTGFPARGRLKVSASTKLKPTNVKSRKSHMTTQTLLIELLTEELPPKALNNLGNHFAASVAEGLEKAQLIDGAAEFTAYASPRRLAVQVKNVKAVQADQKIVKKGPAVANAMKDGAPTKALEGFARGAGAKIEDLTIVHDGKQDVYAYEYVQTGKPLGELLEDIINQAVKKLPIPKVMRWGSSTFTFVRPVHGLIVLHGGDIVNVSVLGLQSGNQTLGHRFLSNGEITITNADSYAAQMREQGKVVASFAERKAAIQTALNEQAGRLKATVAANEALLDEVTALVEWPVVLEAGFEEHFLAVPQECLILTMQQNQKYFPLLDQNGKLMNRFLLVSNLQTEDPSHIIQGNERVLRARLSDAEFFYKQDQKATLESRLPKLANVVYHNKIGSQAERIERLQSIAAHIAKALGADAAAAERAARLAKADLVTEMVGEFPELQGTMGKYYARLDGETEEIAEAVEQHYQPRFAGDNLPNGKVATAVALADKLETLVGIWGIGLIPTGDKDPYALRRAALGILRMLMQYGLDVNELIQTTFDSFPKGLLNEKTPSETADFMQARLAVLLQNDYPQDIVAAVLAKQPRRLDDLTAKLQAVTAFKQLPEAAALAAANKRVQNLLKKADAELGEVNESLLQQDEEKALYAAAQGLQPKIAAAVAEGNFQTALSELASVKPQVDAFFDGVMVMAEDPAVKQNRLNLLNRLAEQMNAVADIALLSE</sequence>
<evidence type="ECO:0000256" key="8">
    <source>
        <dbReference type="ARBA" id="ARBA00022917"/>
    </source>
</evidence>
<keyword evidence="6 11" id="KW-0547">Nucleotide-binding</keyword>
<comment type="caution">
    <text evidence="14">The sequence shown here is derived from an EMBL/GenBank/DDBJ whole genome shotgun (WGS) entry which is preliminary data.</text>
</comment>
<dbReference type="NCBIfam" id="TIGR00211">
    <property type="entry name" value="glyS"/>
    <property type="match status" value="1"/>
</dbReference>
<dbReference type="Pfam" id="PF02092">
    <property type="entry name" value="tRNA_synt_2f"/>
    <property type="match status" value="1"/>
</dbReference>
<keyword evidence="7 11" id="KW-0067">ATP-binding</keyword>
<dbReference type="EC" id="6.1.1.14" evidence="11"/>
<comment type="subunit">
    <text evidence="3 11">Tetramer of two alpha and two beta subunits.</text>
</comment>
<evidence type="ECO:0000313" key="14">
    <source>
        <dbReference type="EMBL" id="EGQ77640.1"/>
    </source>
</evidence>
<dbReference type="EMBL" id="AFQE01000037">
    <property type="protein sequence ID" value="EGQ77640.1"/>
    <property type="molecule type" value="Genomic_DNA"/>
</dbReference>
<evidence type="ECO:0000256" key="5">
    <source>
        <dbReference type="ARBA" id="ARBA00022598"/>
    </source>
</evidence>
<evidence type="ECO:0000259" key="13">
    <source>
        <dbReference type="Pfam" id="PF05746"/>
    </source>
</evidence>
<comment type="similarity">
    <text evidence="2 11">Belongs to the class-II aminoacyl-tRNA synthetase family.</text>
</comment>
<dbReference type="GO" id="GO:0006420">
    <property type="term" value="P:arginyl-tRNA aminoacylation"/>
    <property type="evidence" value="ECO:0007669"/>
    <property type="project" value="InterPro"/>
</dbReference>